<keyword evidence="1" id="KW-0472">Membrane</keyword>
<organism evidence="4 5">
    <name type="scientific">Candidatus Roizmanbacteria bacterium RIFCSPHIGHO2_01_FULL_39_24</name>
    <dbReference type="NCBI Taxonomy" id="1802032"/>
    <lineage>
        <taxon>Bacteria</taxon>
        <taxon>Candidatus Roizmaniibacteriota</taxon>
    </lineage>
</organism>
<protein>
    <submittedName>
        <fullName evidence="4">Uncharacterized protein</fullName>
    </submittedName>
</protein>
<dbReference type="EMBL" id="MFZH01000009">
    <property type="protein sequence ID" value="OGK19568.1"/>
    <property type="molecule type" value="Genomic_DNA"/>
</dbReference>
<dbReference type="AlphaFoldDB" id="A0A1F7GKV1"/>
<sequence>MKQFNKITIKHALILAAFILWFFPIRLDLSPNQSQTLSSASKKIIKQIDTKVIISVFISSDIPPRLIPLKNDVKDLVNEYRGISGRKIKVEFLDPKKDAKSKKKAQTAGIPELQFQQVEKDKYALSGAYFGIEVESGGKKQVLPQATTIASLEYDLTSSIYKLTQKDAGKIAFIGVDAKVDPRADDVYSIRSTLSKQTDIAYPNMNEVGAPDLIRNNINTLIFFGNTAKVSDRTKETIENYLLAGKSIIFMIDGVDIGEKLSSTGARHGLFDLLSKYGITLHKDLVVSTVSDVANFSTNATSFFAPYPLWVKTTNFNKKDPLFATIGSLVFPWASSTEGGEVLVQSQDSSWIQKDTFFLAPNEIPIPKKSEQEAQTLIVEKQFTNGTKIMVIPTSRFVREQFITKNSNNVNFLINVINEYALGGALSGIRTRELVVHPLKQLSDSGRDGIKYAAVLSLPTLFAFYGIWRLIKVRK</sequence>
<dbReference type="Pfam" id="PF23357">
    <property type="entry name" value="DUF7088"/>
    <property type="match status" value="1"/>
</dbReference>
<dbReference type="InterPro" id="IPR019196">
    <property type="entry name" value="ABC_transp_unknown"/>
</dbReference>
<feature type="transmembrane region" description="Helical" evidence="1">
    <location>
        <begin position="452"/>
        <end position="471"/>
    </location>
</feature>
<keyword evidence="1" id="KW-1133">Transmembrane helix</keyword>
<name>A0A1F7GKV1_9BACT</name>
<proteinExistence type="predicted"/>
<dbReference type="Pfam" id="PF09822">
    <property type="entry name" value="ABC_transp_aux"/>
    <property type="match status" value="1"/>
</dbReference>
<dbReference type="Proteomes" id="UP000176850">
    <property type="component" value="Unassembled WGS sequence"/>
</dbReference>
<evidence type="ECO:0000256" key="1">
    <source>
        <dbReference type="SAM" id="Phobius"/>
    </source>
</evidence>
<comment type="caution">
    <text evidence="4">The sequence shown here is derived from an EMBL/GenBank/DDBJ whole genome shotgun (WGS) entry which is preliminary data.</text>
</comment>
<evidence type="ECO:0000313" key="5">
    <source>
        <dbReference type="Proteomes" id="UP000176850"/>
    </source>
</evidence>
<reference evidence="4 5" key="1">
    <citation type="journal article" date="2016" name="Nat. Commun.">
        <title>Thousands of microbial genomes shed light on interconnected biogeochemical processes in an aquifer system.</title>
        <authorList>
            <person name="Anantharaman K."/>
            <person name="Brown C.T."/>
            <person name="Hug L.A."/>
            <person name="Sharon I."/>
            <person name="Castelle C.J."/>
            <person name="Probst A.J."/>
            <person name="Thomas B.C."/>
            <person name="Singh A."/>
            <person name="Wilkins M.J."/>
            <person name="Karaoz U."/>
            <person name="Brodie E.L."/>
            <person name="Williams K.H."/>
            <person name="Hubbard S.S."/>
            <person name="Banfield J.F."/>
        </authorList>
    </citation>
    <scope>NUCLEOTIDE SEQUENCE [LARGE SCALE GENOMIC DNA]</scope>
</reference>
<feature type="domain" description="ABC-type uncharacterised transport system" evidence="2">
    <location>
        <begin position="171"/>
        <end position="415"/>
    </location>
</feature>
<evidence type="ECO:0000313" key="4">
    <source>
        <dbReference type="EMBL" id="OGK19568.1"/>
    </source>
</evidence>
<gene>
    <name evidence="4" type="ORF">A2799_00325</name>
</gene>
<evidence type="ECO:0000259" key="2">
    <source>
        <dbReference type="Pfam" id="PF09822"/>
    </source>
</evidence>
<keyword evidence="1" id="KW-0812">Transmembrane</keyword>
<feature type="domain" description="DUF7088" evidence="3">
    <location>
        <begin position="36"/>
        <end position="134"/>
    </location>
</feature>
<evidence type="ECO:0000259" key="3">
    <source>
        <dbReference type="Pfam" id="PF23357"/>
    </source>
</evidence>
<dbReference type="InterPro" id="IPR055396">
    <property type="entry name" value="DUF7088"/>
</dbReference>
<accession>A0A1F7GKV1</accession>